<reference evidence="2" key="2">
    <citation type="submission" date="2015-01" db="EMBL/GenBank/DDBJ databases">
        <title>Evolutionary Origins and Diversification of the Mycorrhizal Mutualists.</title>
        <authorList>
            <consortium name="DOE Joint Genome Institute"/>
            <consortium name="Mycorrhizal Genomics Consortium"/>
            <person name="Kohler A."/>
            <person name="Kuo A."/>
            <person name="Nagy L.G."/>
            <person name="Floudas D."/>
            <person name="Copeland A."/>
            <person name="Barry K.W."/>
            <person name="Cichocki N."/>
            <person name="Veneault-Fourrey C."/>
            <person name="LaButti K."/>
            <person name="Lindquist E.A."/>
            <person name="Lipzen A."/>
            <person name="Lundell T."/>
            <person name="Morin E."/>
            <person name="Murat C."/>
            <person name="Riley R."/>
            <person name="Ohm R."/>
            <person name="Sun H."/>
            <person name="Tunlid A."/>
            <person name="Henrissat B."/>
            <person name="Grigoriev I.V."/>
            <person name="Hibbett D.S."/>
            <person name="Martin F."/>
        </authorList>
    </citation>
    <scope>NUCLEOTIDE SEQUENCE [LARGE SCALE GENOMIC DNA]</scope>
    <source>
        <strain evidence="2">Marx 270</strain>
    </source>
</reference>
<keyword evidence="2" id="KW-1185">Reference proteome</keyword>
<dbReference type="AlphaFoldDB" id="A0A0C3JPI6"/>
<dbReference type="EMBL" id="KN832005">
    <property type="protein sequence ID" value="KIN99376.1"/>
    <property type="molecule type" value="Genomic_DNA"/>
</dbReference>
<gene>
    <name evidence="1" type="ORF">M404DRAFT_1004673</name>
</gene>
<protein>
    <submittedName>
        <fullName evidence="1">Uncharacterized protein</fullName>
    </submittedName>
</protein>
<dbReference type="Proteomes" id="UP000054217">
    <property type="component" value="Unassembled WGS sequence"/>
</dbReference>
<name>A0A0C3JPI6_PISTI</name>
<dbReference type="HOGENOM" id="CLU_2590729_0_0_1"/>
<organism evidence="1 2">
    <name type="scientific">Pisolithus tinctorius Marx 270</name>
    <dbReference type="NCBI Taxonomy" id="870435"/>
    <lineage>
        <taxon>Eukaryota</taxon>
        <taxon>Fungi</taxon>
        <taxon>Dikarya</taxon>
        <taxon>Basidiomycota</taxon>
        <taxon>Agaricomycotina</taxon>
        <taxon>Agaricomycetes</taxon>
        <taxon>Agaricomycetidae</taxon>
        <taxon>Boletales</taxon>
        <taxon>Sclerodermatineae</taxon>
        <taxon>Pisolithaceae</taxon>
        <taxon>Pisolithus</taxon>
    </lineage>
</organism>
<dbReference type="InParanoid" id="A0A0C3JPI6"/>
<evidence type="ECO:0000313" key="2">
    <source>
        <dbReference type="Proteomes" id="UP000054217"/>
    </source>
</evidence>
<evidence type="ECO:0000313" key="1">
    <source>
        <dbReference type="EMBL" id="KIN99376.1"/>
    </source>
</evidence>
<proteinExistence type="predicted"/>
<accession>A0A0C3JPI6</accession>
<sequence>MPTPVVNRLNSGVTSMPPVIRLCMDVVGVGEAIRSGWLPSAAIRVRSGGADCLDRDLRSNIAYGWQYMTSRDRAVGQVEG</sequence>
<reference evidence="1 2" key="1">
    <citation type="submission" date="2014-04" db="EMBL/GenBank/DDBJ databases">
        <authorList>
            <consortium name="DOE Joint Genome Institute"/>
            <person name="Kuo A."/>
            <person name="Kohler A."/>
            <person name="Costa M.D."/>
            <person name="Nagy L.G."/>
            <person name="Floudas D."/>
            <person name="Copeland A."/>
            <person name="Barry K.W."/>
            <person name="Cichocki N."/>
            <person name="Veneault-Fourrey C."/>
            <person name="LaButti K."/>
            <person name="Lindquist E.A."/>
            <person name="Lipzen A."/>
            <person name="Lundell T."/>
            <person name="Morin E."/>
            <person name="Murat C."/>
            <person name="Sun H."/>
            <person name="Tunlid A."/>
            <person name="Henrissat B."/>
            <person name="Grigoriev I.V."/>
            <person name="Hibbett D.S."/>
            <person name="Martin F."/>
            <person name="Nordberg H.P."/>
            <person name="Cantor M.N."/>
            <person name="Hua S.X."/>
        </authorList>
    </citation>
    <scope>NUCLEOTIDE SEQUENCE [LARGE SCALE GENOMIC DNA]</scope>
    <source>
        <strain evidence="1 2">Marx 270</strain>
    </source>
</reference>